<keyword evidence="5" id="KW-1185">Reference proteome</keyword>
<dbReference type="OrthoDB" id="9804442at2"/>
<reference evidence="5" key="1">
    <citation type="submission" date="2016-07" db="EMBL/GenBank/DDBJ databases">
        <title>Sequence Frankia sp. strain CcI1.17.</title>
        <authorList>
            <person name="Ghodhbane-Gtari F."/>
            <person name="Swanson E."/>
            <person name="Gueddou A."/>
            <person name="Morris K."/>
            <person name="Hezbri K."/>
            <person name="Ktari A."/>
            <person name="Nouioui I."/>
            <person name="Abebe-Akele F."/>
            <person name="Simpson S."/>
            <person name="Thomas K."/>
            <person name="Gtari M."/>
            <person name="Tisa L.S."/>
            <person name="Hurst S."/>
        </authorList>
    </citation>
    <scope>NUCLEOTIDE SEQUENCE [LARGE SCALE GENOMIC DNA]</scope>
    <source>
        <strain evidence="5">Cc1.17</strain>
    </source>
</reference>
<dbReference type="PANTHER" id="PTHR43046:SF14">
    <property type="entry name" value="MUTT_NUDIX FAMILY PROTEIN"/>
    <property type="match status" value="1"/>
</dbReference>
<dbReference type="Gene3D" id="3.90.79.10">
    <property type="entry name" value="Nucleoside Triphosphate Pyrophosphohydrolase"/>
    <property type="match status" value="1"/>
</dbReference>
<dbReference type="PANTHER" id="PTHR43046">
    <property type="entry name" value="GDP-MANNOSE MANNOSYL HYDROLASE"/>
    <property type="match status" value="1"/>
</dbReference>
<dbReference type="EMBL" id="MBLM01000136">
    <property type="protein sequence ID" value="OHV32877.1"/>
    <property type="molecule type" value="Genomic_DNA"/>
</dbReference>
<evidence type="ECO:0000313" key="4">
    <source>
        <dbReference type="EMBL" id="OHV32877.1"/>
    </source>
</evidence>
<name>A0A1S1QGT5_9ACTN</name>
<dbReference type="RefSeq" id="WP_071087523.1">
    <property type="nucleotide sequence ID" value="NZ_MBLM01000136.1"/>
</dbReference>
<dbReference type="Pfam" id="PF00293">
    <property type="entry name" value="NUDIX"/>
    <property type="match status" value="1"/>
</dbReference>
<evidence type="ECO:0000256" key="2">
    <source>
        <dbReference type="ARBA" id="ARBA00022801"/>
    </source>
</evidence>
<feature type="domain" description="Nudix hydrolase" evidence="3">
    <location>
        <begin position="23"/>
        <end position="90"/>
    </location>
</feature>
<dbReference type="AlphaFoldDB" id="A0A1S1QGT5"/>
<comment type="cofactor">
    <cofactor evidence="1">
        <name>Mg(2+)</name>
        <dbReference type="ChEBI" id="CHEBI:18420"/>
    </cofactor>
</comment>
<organism evidence="4 5">
    <name type="scientific">Parafrankia colletiae</name>
    <dbReference type="NCBI Taxonomy" id="573497"/>
    <lineage>
        <taxon>Bacteria</taxon>
        <taxon>Bacillati</taxon>
        <taxon>Actinomycetota</taxon>
        <taxon>Actinomycetes</taxon>
        <taxon>Frankiales</taxon>
        <taxon>Frankiaceae</taxon>
        <taxon>Parafrankia</taxon>
    </lineage>
</organism>
<keyword evidence="2 4" id="KW-0378">Hydrolase</keyword>
<sequence length="151" mass="16307">MSAHPSFPLSRRDFDDIYGRVPRLCVEVVIREPDGVLLVRRDIEPARGQWHLPGGTVLFGESLPAAVARVAGRELGVTVAAGELLGYVEYPLIAASGYRGWPVGLAFAATIVSGHLVGSDEGRQIGWFRDIPSDTIGEQADFLRQLVALPS</sequence>
<accession>A0A1S1QGT5</accession>
<protein>
    <submittedName>
        <fullName evidence="4">NUDIX hydrolase</fullName>
    </submittedName>
</protein>
<evidence type="ECO:0000259" key="3">
    <source>
        <dbReference type="Pfam" id="PF00293"/>
    </source>
</evidence>
<dbReference type="InterPro" id="IPR015797">
    <property type="entry name" value="NUDIX_hydrolase-like_dom_sf"/>
</dbReference>
<dbReference type="SUPFAM" id="SSF55811">
    <property type="entry name" value="Nudix"/>
    <property type="match status" value="1"/>
</dbReference>
<dbReference type="InterPro" id="IPR000086">
    <property type="entry name" value="NUDIX_hydrolase_dom"/>
</dbReference>
<dbReference type="Proteomes" id="UP000179627">
    <property type="component" value="Unassembled WGS sequence"/>
</dbReference>
<proteinExistence type="predicted"/>
<evidence type="ECO:0000256" key="1">
    <source>
        <dbReference type="ARBA" id="ARBA00001946"/>
    </source>
</evidence>
<comment type="caution">
    <text evidence="4">The sequence shown here is derived from an EMBL/GenBank/DDBJ whole genome shotgun (WGS) entry which is preliminary data.</text>
</comment>
<evidence type="ECO:0000313" key="5">
    <source>
        <dbReference type="Proteomes" id="UP000179627"/>
    </source>
</evidence>
<dbReference type="GO" id="GO:0016787">
    <property type="term" value="F:hydrolase activity"/>
    <property type="evidence" value="ECO:0007669"/>
    <property type="project" value="UniProtKB-KW"/>
</dbReference>
<gene>
    <name evidence="4" type="ORF">CC117_24080</name>
</gene>